<accession>A0AA39H984</accession>
<evidence type="ECO:0000256" key="1">
    <source>
        <dbReference type="SAM" id="MobiDB-lite"/>
    </source>
</evidence>
<dbReference type="EMBL" id="JAUCMV010000004">
    <property type="protein sequence ID" value="KAK0401590.1"/>
    <property type="molecule type" value="Genomic_DNA"/>
</dbReference>
<keyword evidence="3" id="KW-1185">Reference proteome</keyword>
<feature type="region of interest" description="Disordered" evidence="1">
    <location>
        <begin position="297"/>
        <end position="329"/>
    </location>
</feature>
<name>A0AA39H984_9BILA</name>
<dbReference type="Proteomes" id="UP001175271">
    <property type="component" value="Unassembled WGS sequence"/>
</dbReference>
<evidence type="ECO:0000313" key="2">
    <source>
        <dbReference type="EMBL" id="KAK0401590.1"/>
    </source>
</evidence>
<protein>
    <submittedName>
        <fullName evidence="2">Uncharacterized protein</fullName>
    </submittedName>
</protein>
<feature type="compositionally biased region" description="Basic and acidic residues" evidence="1">
    <location>
        <begin position="233"/>
        <end position="243"/>
    </location>
</feature>
<organism evidence="2 3">
    <name type="scientific">Steinernema hermaphroditum</name>
    <dbReference type="NCBI Taxonomy" id="289476"/>
    <lineage>
        <taxon>Eukaryota</taxon>
        <taxon>Metazoa</taxon>
        <taxon>Ecdysozoa</taxon>
        <taxon>Nematoda</taxon>
        <taxon>Chromadorea</taxon>
        <taxon>Rhabditida</taxon>
        <taxon>Tylenchina</taxon>
        <taxon>Panagrolaimomorpha</taxon>
        <taxon>Strongyloidoidea</taxon>
        <taxon>Steinernematidae</taxon>
        <taxon>Steinernema</taxon>
    </lineage>
</organism>
<proteinExistence type="predicted"/>
<evidence type="ECO:0000313" key="3">
    <source>
        <dbReference type="Proteomes" id="UP001175271"/>
    </source>
</evidence>
<sequence length="345" mass="38384">MVCRELMGREARTVTPGESPAMENTEALIIAFSVQPDRWALQAPQDQLALRALPVNRDQMDCSRGQEHLALPAHLEILERLAFPDIQVNLESMERRESKYFLALDLQDHLETQGHPADLATMELHRLAYPVQQVLKALAEGMVVPALWDHQEQLVRREVQELMPGTVPARNDLRRVMLWLLLSPKPTKAFTLLICLLPVAGKPDFSYKGEQSSLPAAGKANFEYKGAEGKLPAEGKPRFEYKGHQGKLPAEGKPNFEYRGHEGNLPADAKPNFEYKAHQSSLPAEAKPTFEYNAHAASLPVRPEKPPAPYENVHPASLPTKPEKEDSGYVNVASASLSVKSSRVV</sequence>
<comment type="caution">
    <text evidence="2">The sequence shown here is derived from an EMBL/GenBank/DDBJ whole genome shotgun (WGS) entry which is preliminary data.</text>
</comment>
<reference evidence="2" key="1">
    <citation type="submission" date="2023-06" db="EMBL/GenBank/DDBJ databases">
        <title>Genomic analysis of the entomopathogenic nematode Steinernema hermaphroditum.</title>
        <authorList>
            <person name="Schwarz E.M."/>
            <person name="Heppert J.K."/>
            <person name="Baniya A."/>
            <person name="Schwartz H.T."/>
            <person name="Tan C.-H."/>
            <person name="Antoshechkin I."/>
            <person name="Sternberg P.W."/>
            <person name="Goodrich-Blair H."/>
            <person name="Dillman A.R."/>
        </authorList>
    </citation>
    <scope>NUCLEOTIDE SEQUENCE</scope>
    <source>
        <strain evidence="2">PS9179</strain>
        <tissue evidence="2">Whole animal</tissue>
    </source>
</reference>
<gene>
    <name evidence="2" type="ORF">QR680_015867</name>
</gene>
<feature type="region of interest" description="Disordered" evidence="1">
    <location>
        <begin position="233"/>
        <end position="254"/>
    </location>
</feature>
<dbReference type="AlphaFoldDB" id="A0AA39H984"/>